<dbReference type="EMBL" id="CAADJD010000018">
    <property type="protein sequence ID" value="VFS64123.1"/>
    <property type="molecule type" value="Genomic_DNA"/>
</dbReference>
<proteinExistence type="predicted"/>
<evidence type="ECO:0000313" key="1">
    <source>
        <dbReference type="EMBL" id="VFS64123.1"/>
    </source>
</evidence>
<dbReference type="Proteomes" id="UP000401081">
    <property type="component" value="Unassembled WGS sequence"/>
</dbReference>
<keyword evidence="2" id="KW-1185">Reference proteome</keyword>
<organism evidence="1 2">
    <name type="scientific">Kluyvera cryocrescens</name>
    <name type="common">Kluyvera citrophila</name>
    <dbReference type="NCBI Taxonomy" id="580"/>
    <lineage>
        <taxon>Bacteria</taxon>
        <taxon>Pseudomonadati</taxon>
        <taxon>Pseudomonadota</taxon>
        <taxon>Gammaproteobacteria</taxon>
        <taxon>Enterobacterales</taxon>
        <taxon>Enterobacteriaceae</taxon>
        <taxon>Kluyvera</taxon>
    </lineage>
</organism>
<reference evidence="1 2" key="1">
    <citation type="submission" date="2019-03" db="EMBL/GenBank/DDBJ databases">
        <authorList>
            <consortium name="Pathogen Informatics"/>
        </authorList>
    </citation>
    <scope>NUCLEOTIDE SEQUENCE [LARGE SCALE GENOMIC DNA]</scope>
    <source>
        <strain evidence="1 2">NCTC12993</strain>
    </source>
</reference>
<gene>
    <name evidence="1" type="ORF">NCTC12993_03094</name>
</gene>
<evidence type="ECO:0000313" key="2">
    <source>
        <dbReference type="Proteomes" id="UP000401081"/>
    </source>
</evidence>
<protein>
    <submittedName>
        <fullName evidence="1">Uncharacterized protein</fullName>
    </submittedName>
</protein>
<name>A0A485AVZ8_KLUCR</name>
<accession>A0A485AVZ8</accession>
<sequence>MGFPSPANDYVETRLTVDTLCQVDANCRVIETSSGFAVINTSIRPSKTSVLCVSFCGRVQFAVQRGSALIVSDGEAVEGEALDDVTVMGVVTFLINRAPGSESYDLPVHVTSLRAW</sequence>
<dbReference type="AlphaFoldDB" id="A0A485AVZ8"/>